<dbReference type="InterPro" id="IPR005549">
    <property type="entry name" value="Kinetochore_Nuf2_N"/>
</dbReference>
<keyword evidence="7" id="KW-0131">Cell cycle</keyword>
<dbReference type="AlphaFoldDB" id="A0A8J4V582"/>
<evidence type="ECO:0000313" key="12">
    <source>
        <dbReference type="Proteomes" id="UP000695562"/>
    </source>
</evidence>
<dbReference type="GO" id="GO:0031262">
    <property type="term" value="C:Ndc80 complex"/>
    <property type="evidence" value="ECO:0007669"/>
    <property type="project" value="InterPro"/>
</dbReference>
<dbReference type="OrthoDB" id="8194677at2759"/>
<proteinExistence type="inferred from homology"/>
<feature type="domain" description="Kinetochore protein Nuf2 N-terminal" evidence="10">
    <location>
        <begin position="7"/>
        <end position="136"/>
    </location>
</feature>
<name>A0A8J4V582_9MYCE</name>
<evidence type="ECO:0000256" key="7">
    <source>
        <dbReference type="ARBA" id="ARBA00023306"/>
    </source>
</evidence>
<evidence type="ECO:0000313" key="11">
    <source>
        <dbReference type="EMBL" id="KAF2077878.1"/>
    </source>
</evidence>
<keyword evidence="6 9" id="KW-0175">Coiled coil</keyword>
<evidence type="ECO:0000256" key="5">
    <source>
        <dbReference type="ARBA" id="ARBA00022776"/>
    </source>
</evidence>
<evidence type="ECO:0000256" key="3">
    <source>
        <dbReference type="ARBA" id="ARBA00022454"/>
    </source>
</evidence>
<reference evidence="11" key="1">
    <citation type="submission" date="2020-01" db="EMBL/GenBank/DDBJ databases">
        <title>Development of genomics and gene disruption for Polysphondylium violaceum indicates a role for the polyketide synthase stlB in stalk morphogenesis.</title>
        <authorList>
            <person name="Narita B."/>
            <person name="Kawabe Y."/>
            <person name="Kin K."/>
            <person name="Saito T."/>
            <person name="Gibbs R."/>
            <person name="Kuspa A."/>
            <person name="Muzny D."/>
            <person name="Queller D."/>
            <person name="Richards S."/>
            <person name="Strassman J."/>
            <person name="Sucgang R."/>
            <person name="Worley K."/>
            <person name="Schaap P."/>
        </authorList>
    </citation>
    <scope>NUCLEOTIDE SEQUENCE</scope>
    <source>
        <strain evidence="11">QSvi11</strain>
    </source>
</reference>
<dbReference type="Gene3D" id="1.10.418.60">
    <property type="entry name" value="Ncd80 complex, Nuf2 subunit"/>
    <property type="match status" value="1"/>
</dbReference>
<evidence type="ECO:0000256" key="4">
    <source>
        <dbReference type="ARBA" id="ARBA00022618"/>
    </source>
</evidence>
<comment type="similarity">
    <text evidence="2">Belongs to the NUF2 family.</text>
</comment>
<keyword evidence="4" id="KW-0132">Cell division</keyword>
<dbReference type="EMBL" id="AJWJ01000017">
    <property type="protein sequence ID" value="KAF2077878.1"/>
    <property type="molecule type" value="Genomic_DNA"/>
</dbReference>
<keyword evidence="5" id="KW-0498">Mitosis</keyword>
<sequence>MNARKKHSFKVLQLDQLIENLHRQGATHFSREDIEHPKEEKIRHFYETCLRQFIIFKRTDPPSFKEQQALSELYDYQIYEDAISEVKFYKKMEYFMKIIGIHDFDYSDVYSPVCSRTIRIFCALVNYSIFWNVKLLVWQQYEDASVQLMQDRQKVLEREQQVESKWKCLGSVKEAKEKQAQELRNGVGEIENQLFQYKKDNDDWIREKDEMVKTTDDMNCDYVKSQTSLANGVKEIDELQSLVLSSPERVIKELNQRKEAIQCERDKILIQCKENSVLVNRLDLFQDISRAIQKIMAKVNEVATMHSLLQNHKRALKSAKHTLQHQKTVTADLDLELKKIKSDIINIENREKESLTSFNDNKKELFNTLKKIEEERIHLELDNKRIDLEIKENNRKKNELEDAMKSLSLQYYQQDKILFNQYIITVQSLKVYHQKLEKKLNPRLIPTPLDPNLIH</sequence>
<evidence type="ECO:0000256" key="9">
    <source>
        <dbReference type="SAM" id="Coils"/>
    </source>
</evidence>
<protein>
    <recommendedName>
        <fullName evidence="10">Kinetochore protein Nuf2 N-terminal domain-containing protein</fullName>
    </recommendedName>
</protein>
<accession>A0A8J4V582</accession>
<evidence type="ECO:0000259" key="10">
    <source>
        <dbReference type="Pfam" id="PF03800"/>
    </source>
</evidence>
<dbReference type="InterPro" id="IPR038275">
    <property type="entry name" value="Nuf2_N_sf"/>
</dbReference>
<organism evidence="11 12">
    <name type="scientific">Polysphondylium violaceum</name>
    <dbReference type="NCBI Taxonomy" id="133409"/>
    <lineage>
        <taxon>Eukaryota</taxon>
        <taxon>Amoebozoa</taxon>
        <taxon>Evosea</taxon>
        <taxon>Eumycetozoa</taxon>
        <taxon>Dictyostelia</taxon>
        <taxon>Dictyosteliales</taxon>
        <taxon>Dictyosteliaceae</taxon>
        <taxon>Polysphondylium</taxon>
    </lineage>
</organism>
<feature type="coiled-coil region" evidence="9">
    <location>
        <begin position="355"/>
        <end position="410"/>
    </location>
</feature>
<keyword evidence="12" id="KW-1185">Reference proteome</keyword>
<evidence type="ECO:0000256" key="2">
    <source>
        <dbReference type="ARBA" id="ARBA00005498"/>
    </source>
</evidence>
<evidence type="ECO:0000256" key="6">
    <source>
        <dbReference type="ARBA" id="ARBA00023054"/>
    </source>
</evidence>
<comment type="caution">
    <text evidence="11">The sequence shown here is derived from an EMBL/GenBank/DDBJ whole genome shotgun (WGS) entry which is preliminary data.</text>
</comment>
<keyword evidence="8" id="KW-0137">Centromere</keyword>
<dbReference type="GO" id="GO:0051301">
    <property type="term" value="P:cell division"/>
    <property type="evidence" value="ECO:0007669"/>
    <property type="project" value="UniProtKB-KW"/>
</dbReference>
<comment type="subcellular location">
    <subcellularLocation>
        <location evidence="1">Chromosome</location>
        <location evidence="1">Centromere</location>
    </subcellularLocation>
</comment>
<evidence type="ECO:0000256" key="8">
    <source>
        <dbReference type="ARBA" id="ARBA00023328"/>
    </source>
</evidence>
<gene>
    <name evidence="11" type="ORF">CYY_000840</name>
</gene>
<evidence type="ECO:0000256" key="1">
    <source>
        <dbReference type="ARBA" id="ARBA00004584"/>
    </source>
</evidence>
<dbReference type="Pfam" id="PF03800">
    <property type="entry name" value="Nuf2"/>
    <property type="match status" value="1"/>
</dbReference>
<keyword evidence="3" id="KW-0158">Chromosome</keyword>
<dbReference type="Proteomes" id="UP000695562">
    <property type="component" value="Unassembled WGS sequence"/>
</dbReference>